<dbReference type="RefSeq" id="WP_273912523.1">
    <property type="nucleotide sequence ID" value="NZ_JAMDGX010000062.1"/>
</dbReference>
<dbReference type="Proteomes" id="UP001148203">
    <property type="component" value="Unassembled WGS sequence"/>
</dbReference>
<dbReference type="InterPro" id="IPR018688">
    <property type="entry name" value="PpoB2-like"/>
</dbReference>
<keyword evidence="1" id="KW-1133">Transmembrane helix</keyword>
<accession>A0ABT5NTP1</accession>
<evidence type="ECO:0000256" key="1">
    <source>
        <dbReference type="SAM" id="Phobius"/>
    </source>
</evidence>
<dbReference type="Pfam" id="PF09948">
    <property type="entry name" value="PpoB2"/>
    <property type="match status" value="1"/>
</dbReference>
<evidence type="ECO:0000313" key="2">
    <source>
        <dbReference type="EMBL" id="MDD0991543.1"/>
    </source>
</evidence>
<keyword evidence="1" id="KW-0472">Membrane</keyword>
<comment type="caution">
    <text evidence="2">The sequence shown here is derived from an EMBL/GenBank/DDBJ whole genome shotgun (WGS) entry which is preliminary data.</text>
</comment>
<keyword evidence="3" id="KW-1185">Reference proteome</keyword>
<dbReference type="EMBL" id="JAMDGY010000030">
    <property type="protein sequence ID" value="MDD0991543.1"/>
    <property type="molecule type" value="Genomic_DNA"/>
</dbReference>
<keyword evidence="1" id="KW-0812">Transmembrane</keyword>
<organism evidence="2 3">
    <name type="scientific">Pseudomonas fontis</name>
    <dbReference type="NCBI Taxonomy" id="2942633"/>
    <lineage>
        <taxon>Bacteria</taxon>
        <taxon>Pseudomonadati</taxon>
        <taxon>Pseudomonadota</taxon>
        <taxon>Gammaproteobacteria</taxon>
        <taxon>Pseudomonadales</taxon>
        <taxon>Pseudomonadaceae</taxon>
        <taxon>Pseudomonas</taxon>
    </lineage>
</organism>
<sequence>MSSALSPRALRQGPWPWLALASLTGWVALSGASAQMAIPAFCGSVAGMLSEGVWSGVSLTLALDPLGPLLAWWLMLLAMMPLLLGAPLLLLWRRNLPRHRSVAIALFVLAYVAVWTLAGALLTLASITLKVLAGNGAVLWAVLAALLWQASPAKQKSLNRCHYPPNLSVFGWPMARDSLRYGLSNGAWCIAACWPAMLLPSLVEQGHGLVMFVCMLWLVRERLQPARPARWQWPLPGYRAALLARSPRLTK</sequence>
<feature type="transmembrane region" description="Helical" evidence="1">
    <location>
        <begin position="131"/>
        <end position="150"/>
    </location>
</feature>
<gene>
    <name evidence="2" type="ORF">M5G11_13435</name>
</gene>
<evidence type="ECO:0000313" key="3">
    <source>
        <dbReference type="Proteomes" id="UP001148203"/>
    </source>
</evidence>
<name>A0ABT5NTP1_9PSED</name>
<proteinExistence type="predicted"/>
<feature type="transmembrane region" description="Helical" evidence="1">
    <location>
        <begin position="71"/>
        <end position="92"/>
    </location>
</feature>
<feature type="transmembrane region" description="Helical" evidence="1">
    <location>
        <begin position="104"/>
        <end position="125"/>
    </location>
</feature>
<protein>
    <submittedName>
        <fullName evidence="2">DUF2182 domain-containing protein</fullName>
    </submittedName>
</protein>
<reference evidence="2 3" key="1">
    <citation type="submission" date="2022-05" db="EMBL/GenBank/DDBJ databases">
        <title>Novel Pseudomonas spp. Isolated from a Rainbow Trout Aquaculture Facility.</title>
        <authorList>
            <person name="Testerman T."/>
            <person name="Graf J."/>
        </authorList>
    </citation>
    <scope>NUCLEOTIDE SEQUENCE [LARGE SCALE GENOMIC DNA]</scope>
    <source>
        <strain evidence="2 3">ID681</strain>
    </source>
</reference>